<organism evidence="3 4">
    <name type="scientific">Acinetobacter kookii</name>
    <dbReference type="NCBI Taxonomy" id="1226327"/>
    <lineage>
        <taxon>Bacteria</taxon>
        <taxon>Pseudomonadati</taxon>
        <taxon>Pseudomonadota</taxon>
        <taxon>Gammaproteobacteria</taxon>
        <taxon>Moraxellales</taxon>
        <taxon>Moraxellaceae</taxon>
        <taxon>Acinetobacter</taxon>
    </lineage>
</organism>
<evidence type="ECO:0000313" key="3">
    <source>
        <dbReference type="EMBL" id="SDB83806.1"/>
    </source>
</evidence>
<evidence type="ECO:0000313" key="4">
    <source>
        <dbReference type="Proteomes" id="UP000243468"/>
    </source>
</evidence>
<name>A0A1G6GRI7_9GAMM</name>
<dbReference type="AlphaFoldDB" id="A0A1G6GRI7"/>
<accession>A0A1G6GRI7</accession>
<dbReference type="OrthoDB" id="6702069at2"/>
<feature type="coiled-coil region" evidence="1">
    <location>
        <begin position="69"/>
        <end position="103"/>
    </location>
</feature>
<dbReference type="Proteomes" id="UP000243468">
    <property type="component" value="Unassembled WGS sequence"/>
</dbReference>
<evidence type="ECO:0000256" key="1">
    <source>
        <dbReference type="SAM" id="Coils"/>
    </source>
</evidence>
<dbReference type="InterPro" id="IPR047783">
    <property type="entry name" value="ORF2/OrfX-like"/>
</dbReference>
<reference evidence="4" key="1">
    <citation type="submission" date="2016-09" db="EMBL/GenBank/DDBJ databases">
        <authorList>
            <person name="Varghese N."/>
            <person name="Submissions S."/>
        </authorList>
    </citation>
    <scope>NUCLEOTIDE SEQUENCE [LARGE SCALE GENOMIC DNA]</scope>
    <source>
        <strain evidence="4">ANC 4667</strain>
    </source>
</reference>
<keyword evidence="4" id="KW-1185">Reference proteome</keyword>
<dbReference type="NCBIfam" id="NF038291">
    <property type="entry name" value="rep_pAB02_ORF2"/>
    <property type="match status" value="1"/>
</dbReference>
<evidence type="ECO:0000256" key="2">
    <source>
        <dbReference type="SAM" id="MobiDB-lite"/>
    </source>
</evidence>
<gene>
    <name evidence="3" type="ORF">SAMN05421732_101178</name>
</gene>
<protein>
    <recommendedName>
        <fullName evidence="5">DNA-binding protein</fullName>
    </recommendedName>
</protein>
<proteinExistence type="predicted"/>
<sequence>MKTLTVLELSKLYNINRQTIYNNIKKGILSKNSDNKIDLAEAIRVLGEPVKKQDVKEPVKIDSPNSAEVLLLRQQIDMLKNQLDDAKDRESFYQNQIEMMQRLLEAPKPNMTTFTDQEPVQSSMAKTDPEPDTAEAKHDGLTTPEQTENKRIPVPEHVEPEQPKRGWLSRFFLPNG</sequence>
<feature type="compositionally biased region" description="Polar residues" evidence="2">
    <location>
        <begin position="112"/>
        <end position="125"/>
    </location>
</feature>
<keyword evidence="1" id="KW-0175">Coiled coil</keyword>
<feature type="compositionally biased region" description="Basic and acidic residues" evidence="2">
    <location>
        <begin position="147"/>
        <end position="164"/>
    </location>
</feature>
<evidence type="ECO:0008006" key="5">
    <source>
        <dbReference type="Google" id="ProtNLM"/>
    </source>
</evidence>
<dbReference type="EMBL" id="FMYO01000001">
    <property type="protein sequence ID" value="SDB83806.1"/>
    <property type="molecule type" value="Genomic_DNA"/>
</dbReference>
<feature type="region of interest" description="Disordered" evidence="2">
    <location>
        <begin position="112"/>
        <end position="176"/>
    </location>
</feature>
<dbReference type="RefSeq" id="WP_092818278.1">
    <property type="nucleotide sequence ID" value="NZ_BAABKJ010000018.1"/>
</dbReference>